<protein>
    <submittedName>
        <fullName evidence="1">Unnamed protein product</fullName>
    </submittedName>
</protein>
<name>A0ACB5T380_AMBMO</name>
<sequence>MNSELGREDSRFKIGTSHIGQRTLQLPFLILARTIKLKSIELSPCSFQMSLLIDPNKHKQNLQFLDSCCANVAIVTSIRLLSPSFAGLAWLTITRFASSLIWVNVPFESFDFFSACLFTELDRLKMLIFCIFQETDITILKAILQALSERRIKNNNMSMTLTYDFSGRPEKLQDHFTDLIQLNNIVNGDIGFDGKLNLNTVTCFILRWKSSSRLLIDDYQKLLLTGKAISVSIDFSESTDENDLKIIETLNQLSFLRALINQGSWASGTSFPIYSFTV</sequence>
<dbReference type="EMBL" id="BSXS01002504">
    <property type="protein sequence ID" value="GME79242.1"/>
    <property type="molecule type" value="Genomic_DNA"/>
</dbReference>
<gene>
    <name evidence="1" type="ORF">Amon02_000384100</name>
</gene>
<reference evidence="1" key="1">
    <citation type="submission" date="2023-04" db="EMBL/GenBank/DDBJ databases">
        <title>Ambrosiozyma monospora NBRC 10751.</title>
        <authorList>
            <person name="Ichikawa N."/>
            <person name="Sato H."/>
            <person name="Tonouchi N."/>
        </authorList>
    </citation>
    <scope>NUCLEOTIDE SEQUENCE</scope>
    <source>
        <strain evidence="1">NBRC 10751</strain>
    </source>
</reference>
<accession>A0ACB5T380</accession>
<evidence type="ECO:0000313" key="2">
    <source>
        <dbReference type="Proteomes" id="UP001165064"/>
    </source>
</evidence>
<dbReference type="Proteomes" id="UP001165064">
    <property type="component" value="Unassembled WGS sequence"/>
</dbReference>
<comment type="caution">
    <text evidence="1">The sequence shown here is derived from an EMBL/GenBank/DDBJ whole genome shotgun (WGS) entry which is preliminary data.</text>
</comment>
<keyword evidence="2" id="KW-1185">Reference proteome</keyword>
<proteinExistence type="predicted"/>
<evidence type="ECO:0000313" key="1">
    <source>
        <dbReference type="EMBL" id="GME79242.1"/>
    </source>
</evidence>
<organism evidence="1 2">
    <name type="scientific">Ambrosiozyma monospora</name>
    <name type="common">Yeast</name>
    <name type="synonym">Endomycopsis monosporus</name>
    <dbReference type="NCBI Taxonomy" id="43982"/>
    <lineage>
        <taxon>Eukaryota</taxon>
        <taxon>Fungi</taxon>
        <taxon>Dikarya</taxon>
        <taxon>Ascomycota</taxon>
        <taxon>Saccharomycotina</taxon>
        <taxon>Pichiomycetes</taxon>
        <taxon>Pichiales</taxon>
        <taxon>Pichiaceae</taxon>
        <taxon>Ambrosiozyma</taxon>
    </lineage>
</organism>